<dbReference type="Pfam" id="PF20789">
    <property type="entry name" value="4HBT_3C"/>
    <property type="match status" value="1"/>
</dbReference>
<protein>
    <submittedName>
        <fullName evidence="3">Thioesterase family protein</fullName>
    </submittedName>
</protein>
<dbReference type="Gene3D" id="2.40.160.210">
    <property type="entry name" value="Acyl-CoA thioesterase, double hotdog domain"/>
    <property type="match status" value="1"/>
</dbReference>
<organism evidence="3 4">
    <name type="scientific">Saccharopolyspora gregorii</name>
    <dbReference type="NCBI Taxonomy" id="33914"/>
    <lineage>
        <taxon>Bacteria</taxon>
        <taxon>Bacillati</taxon>
        <taxon>Actinomycetota</taxon>
        <taxon>Actinomycetes</taxon>
        <taxon>Pseudonocardiales</taxon>
        <taxon>Pseudonocardiaceae</taxon>
        <taxon>Saccharopolyspora</taxon>
    </lineage>
</organism>
<feature type="domain" description="Acyl-CoA thioesterase-like N-terminal HotDog" evidence="1">
    <location>
        <begin position="25"/>
        <end position="106"/>
    </location>
</feature>
<dbReference type="InterPro" id="IPR049450">
    <property type="entry name" value="ACOT8-like_C"/>
</dbReference>
<evidence type="ECO:0000313" key="4">
    <source>
        <dbReference type="Proteomes" id="UP001500483"/>
    </source>
</evidence>
<dbReference type="Proteomes" id="UP001500483">
    <property type="component" value="Unassembled WGS sequence"/>
</dbReference>
<dbReference type="InterPro" id="IPR052389">
    <property type="entry name" value="Sec_Metab_Biosynth-Assoc"/>
</dbReference>
<feature type="domain" description="Acyl-CoA thioesterase-like C-terminal" evidence="2">
    <location>
        <begin position="134"/>
        <end position="259"/>
    </location>
</feature>
<dbReference type="SUPFAM" id="SSF54637">
    <property type="entry name" value="Thioesterase/thiol ester dehydrase-isomerase"/>
    <property type="match status" value="2"/>
</dbReference>
<gene>
    <name evidence="3" type="ORF">GCM10020366_63260</name>
</gene>
<evidence type="ECO:0000259" key="2">
    <source>
        <dbReference type="Pfam" id="PF20789"/>
    </source>
</evidence>
<sequence>MNDTPFLDTLAVRPLGDGTFVADLHPDWSVGDRPHGGYLLALLSRAAVGDAQLEPLSVSAQYLNSPKVGPVLLRTELLKAGRTVTVVRAVLEQAGQRCVDATITLGQVPDEPPSWSDLPDMPVNPPADAIDLGSTDASWPGGLSKACDMRLDPRGAGFLRGSTEEPLRLRLWARPHQGQPDLLFGLVAGDLTMPVTFNLGRFGWSPTVQLTALLRARPANGWLRLVVESKAVHGQWFDEDTLVIDSTGRLVCQARQLALSAR</sequence>
<dbReference type="PANTHER" id="PTHR38110:SF1">
    <property type="entry name" value="THIOESTERASE DOMAIN-CONTAINING PROTEIN"/>
    <property type="match status" value="1"/>
</dbReference>
<dbReference type="InterPro" id="IPR049449">
    <property type="entry name" value="TesB_ACOT8-like_N"/>
</dbReference>
<keyword evidence="4" id="KW-1185">Reference proteome</keyword>
<proteinExistence type="predicted"/>
<accession>A0ABP6S0P7</accession>
<dbReference type="EMBL" id="BAAAYK010000038">
    <property type="protein sequence ID" value="GAA3365017.1"/>
    <property type="molecule type" value="Genomic_DNA"/>
</dbReference>
<dbReference type="Pfam" id="PF13622">
    <property type="entry name" value="4HBT_3"/>
    <property type="match status" value="1"/>
</dbReference>
<evidence type="ECO:0000313" key="3">
    <source>
        <dbReference type="EMBL" id="GAA3365017.1"/>
    </source>
</evidence>
<dbReference type="InterPro" id="IPR029069">
    <property type="entry name" value="HotDog_dom_sf"/>
</dbReference>
<evidence type="ECO:0000259" key="1">
    <source>
        <dbReference type="Pfam" id="PF13622"/>
    </source>
</evidence>
<reference evidence="4" key="1">
    <citation type="journal article" date="2019" name="Int. J. Syst. Evol. Microbiol.">
        <title>The Global Catalogue of Microorganisms (GCM) 10K type strain sequencing project: providing services to taxonomists for standard genome sequencing and annotation.</title>
        <authorList>
            <consortium name="The Broad Institute Genomics Platform"/>
            <consortium name="The Broad Institute Genome Sequencing Center for Infectious Disease"/>
            <person name="Wu L."/>
            <person name="Ma J."/>
        </authorList>
    </citation>
    <scope>NUCLEOTIDE SEQUENCE [LARGE SCALE GENOMIC DNA]</scope>
    <source>
        <strain evidence="4">JCM 9687</strain>
    </source>
</reference>
<dbReference type="PANTHER" id="PTHR38110">
    <property type="entry name" value="CHROMOSOME 23, WHOLE GENOME SHOTGUN SEQUENCE"/>
    <property type="match status" value="1"/>
</dbReference>
<dbReference type="InterPro" id="IPR042171">
    <property type="entry name" value="Acyl-CoA_hotdog"/>
</dbReference>
<comment type="caution">
    <text evidence="3">The sequence shown here is derived from an EMBL/GenBank/DDBJ whole genome shotgun (WGS) entry which is preliminary data.</text>
</comment>
<dbReference type="RefSeq" id="WP_258343882.1">
    <property type="nucleotide sequence ID" value="NZ_BAAAYK010000038.1"/>
</dbReference>
<name>A0ABP6S0P7_9PSEU</name>